<dbReference type="EMBL" id="MU856127">
    <property type="protein sequence ID" value="KAK3897574.1"/>
    <property type="molecule type" value="Genomic_DNA"/>
</dbReference>
<evidence type="ECO:0000259" key="3">
    <source>
        <dbReference type="Pfam" id="PF03959"/>
    </source>
</evidence>
<keyword evidence="5" id="KW-1185">Reference proteome</keyword>
<sequence>MGDIAAPSQPPSRTDSPATQSSRGGTPKPKNNAPPKKPVRILMLHGYTQSGPLFRAKTRALEKLLAKALAPAGLLPTMVYPTAPNRLSAGDIPGYEPRGGVVSAEEGGEVQAEEEIDSWAWFRKDEASGGYRFVREGMERLAEFVGEVVKGAEGEEGGVVDGVVGFSQGGCMAGMLAAVMEEGVGRKPTEGQEGWVNAVREANKGVPLKFAVIYSGFYATPKDLAWMYEPKIRTPTLHFLGSLDTVVEESRSQGLVERCEEPLVLTHPGGHYVPVSKEWAMPLAGFIKKCVEGAEAGVRL</sequence>
<feature type="region of interest" description="Disordered" evidence="2">
    <location>
        <begin position="1"/>
        <end position="37"/>
    </location>
</feature>
<reference evidence="4" key="1">
    <citation type="journal article" date="2023" name="Mol. Phylogenet. Evol.">
        <title>Genome-scale phylogeny and comparative genomics of the fungal order Sordariales.</title>
        <authorList>
            <person name="Hensen N."/>
            <person name="Bonometti L."/>
            <person name="Westerberg I."/>
            <person name="Brannstrom I.O."/>
            <person name="Guillou S."/>
            <person name="Cros-Aarteil S."/>
            <person name="Calhoun S."/>
            <person name="Haridas S."/>
            <person name="Kuo A."/>
            <person name="Mondo S."/>
            <person name="Pangilinan J."/>
            <person name="Riley R."/>
            <person name="LaButti K."/>
            <person name="Andreopoulos B."/>
            <person name="Lipzen A."/>
            <person name="Chen C."/>
            <person name="Yan M."/>
            <person name="Daum C."/>
            <person name="Ng V."/>
            <person name="Clum A."/>
            <person name="Steindorff A."/>
            <person name="Ohm R.A."/>
            <person name="Martin F."/>
            <person name="Silar P."/>
            <person name="Natvig D.O."/>
            <person name="Lalanne C."/>
            <person name="Gautier V."/>
            <person name="Ament-Velasquez S.L."/>
            <person name="Kruys A."/>
            <person name="Hutchinson M.I."/>
            <person name="Powell A.J."/>
            <person name="Barry K."/>
            <person name="Miller A.N."/>
            <person name="Grigoriev I.V."/>
            <person name="Debuchy R."/>
            <person name="Gladieux P."/>
            <person name="Hiltunen Thoren M."/>
            <person name="Johannesson H."/>
        </authorList>
    </citation>
    <scope>NUCLEOTIDE SEQUENCE</scope>
    <source>
        <strain evidence="4">CBS 103.79</strain>
    </source>
</reference>
<dbReference type="Pfam" id="PF03959">
    <property type="entry name" value="FSH1"/>
    <property type="match status" value="1"/>
</dbReference>
<dbReference type="Gene3D" id="3.40.50.1820">
    <property type="entry name" value="alpha/beta hydrolase"/>
    <property type="match status" value="1"/>
</dbReference>
<proteinExistence type="predicted"/>
<dbReference type="PANTHER" id="PTHR48070">
    <property type="entry name" value="ESTERASE OVCA2"/>
    <property type="match status" value="1"/>
</dbReference>
<comment type="caution">
    <text evidence="4">The sequence shown here is derived from an EMBL/GenBank/DDBJ whole genome shotgun (WGS) entry which is preliminary data.</text>
</comment>
<dbReference type="GO" id="GO:0019748">
    <property type="term" value="P:secondary metabolic process"/>
    <property type="evidence" value="ECO:0007669"/>
    <property type="project" value="TreeGrafter"/>
</dbReference>
<dbReference type="Proteomes" id="UP001303889">
    <property type="component" value="Unassembled WGS sequence"/>
</dbReference>
<dbReference type="InterPro" id="IPR029058">
    <property type="entry name" value="AB_hydrolase_fold"/>
</dbReference>
<dbReference type="GO" id="GO:0016787">
    <property type="term" value="F:hydrolase activity"/>
    <property type="evidence" value="ECO:0007669"/>
    <property type="project" value="UniProtKB-KW"/>
</dbReference>
<accession>A0AAN6RP26</accession>
<feature type="domain" description="Serine hydrolase" evidence="3">
    <location>
        <begin position="37"/>
        <end position="281"/>
    </location>
</feature>
<evidence type="ECO:0000313" key="5">
    <source>
        <dbReference type="Proteomes" id="UP001303889"/>
    </source>
</evidence>
<dbReference type="GO" id="GO:0005634">
    <property type="term" value="C:nucleus"/>
    <property type="evidence" value="ECO:0007669"/>
    <property type="project" value="TreeGrafter"/>
</dbReference>
<dbReference type="AlphaFoldDB" id="A0AAN6RP26"/>
<feature type="compositionally biased region" description="Polar residues" evidence="2">
    <location>
        <begin position="11"/>
        <end position="24"/>
    </location>
</feature>
<protein>
    <submittedName>
        <fullName evidence="4">Serine hydrolase FSH</fullName>
    </submittedName>
</protein>
<dbReference type="PANTHER" id="PTHR48070:SF6">
    <property type="entry name" value="ESTERASE OVCA2"/>
    <property type="match status" value="1"/>
</dbReference>
<dbReference type="InterPro" id="IPR005645">
    <property type="entry name" value="FSH-like_dom"/>
</dbReference>
<dbReference type="InterPro" id="IPR050593">
    <property type="entry name" value="LovG"/>
</dbReference>
<name>A0AAN6RP26_9PEZI</name>
<evidence type="ECO:0000256" key="2">
    <source>
        <dbReference type="SAM" id="MobiDB-lite"/>
    </source>
</evidence>
<keyword evidence="1 4" id="KW-0378">Hydrolase</keyword>
<evidence type="ECO:0000256" key="1">
    <source>
        <dbReference type="ARBA" id="ARBA00022801"/>
    </source>
</evidence>
<organism evidence="4 5">
    <name type="scientific">Staphylotrichum tortipilum</name>
    <dbReference type="NCBI Taxonomy" id="2831512"/>
    <lineage>
        <taxon>Eukaryota</taxon>
        <taxon>Fungi</taxon>
        <taxon>Dikarya</taxon>
        <taxon>Ascomycota</taxon>
        <taxon>Pezizomycotina</taxon>
        <taxon>Sordariomycetes</taxon>
        <taxon>Sordariomycetidae</taxon>
        <taxon>Sordariales</taxon>
        <taxon>Chaetomiaceae</taxon>
        <taxon>Staphylotrichum</taxon>
    </lineage>
</organism>
<evidence type="ECO:0000313" key="4">
    <source>
        <dbReference type="EMBL" id="KAK3897574.1"/>
    </source>
</evidence>
<dbReference type="SUPFAM" id="SSF53474">
    <property type="entry name" value="alpha/beta-Hydrolases"/>
    <property type="match status" value="1"/>
</dbReference>
<dbReference type="GO" id="GO:0005737">
    <property type="term" value="C:cytoplasm"/>
    <property type="evidence" value="ECO:0007669"/>
    <property type="project" value="TreeGrafter"/>
</dbReference>
<reference evidence="4" key="2">
    <citation type="submission" date="2023-05" db="EMBL/GenBank/DDBJ databases">
        <authorList>
            <consortium name="Lawrence Berkeley National Laboratory"/>
            <person name="Steindorff A."/>
            <person name="Hensen N."/>
            <person name="Bonometti L."/>
            <person name="Westerberg I."/>
            <person name="Brannstrom I.O."/>
            <person name="Guillou S."/>
            <person name="Cros-Aarteil S."/>
            <person name="Calhoun S."/>
            <person name="Haridas S."/>
            <person name="Kuo A."/>
            <person name="Mondo S."/>
            <person name="Pangilinan J."/>
            <person name="Riley R."/>
            <person name="Labutti K."/>
            <person name="Andreopoulos B."/>
            <person name="Lipzen A."/>
            <person name="Chen C."/>
            <person name="Yanf M."/>
            <person name="Daum C."/>
            <person name="Ng V."/>
            <person name="Clum A."/>
            <person name="Ohm R."/>
            <person name="Martin F."/>
            <person name="Silar P."/>
            <person name="Natvig D."/>
            <person name="Lalanne C."/>
            <person name="Gautier V."/>
            <person name="Ament-Velasquez S.L."/>
            <person name="Kruys A."/>
            <person name="Hutchinson M.I."/>
            <person name="Powell A.J."/>
            <person name="Barry K."/>
            <person name="Miller A.N."/>
            <person name="Grigoriev I.V."/>
            <person name="Debuchy R."/>
            <person name="Gladieux P."/>
            <person name="Thoren M.H."/>
            <person name="Johannesson H."/>
        </authorList>
    </citation>
    <scope>NUCLEOTIDE SEQUENCE</scope>
    <source>
        <strain evidence="4">CBS 103.79</strain>
    </source>
</reference>
<gene>
    <name evidence="4" type="ORF">C8A05DRAFT_47871</name>
</gene>